<dbReference type="STRING" id="39495.SAMN02745111_02422"/>
<dbReference type="PROSITE" id="PS51186">
    <property type="entry name" value="GNAT"/>
    <property type="match status" value="1"/>
</dbReference>
<protein>
    <recommendedName>
        <fullName evidence="1">[Ribosomal protein bS18]-alanine N-acetyltransferase</fullName>
        <ecNumber evidence="1">2.3.1.266</ecNumber>
    </recommendedName>
</protein>
<dbReference type="OrthoDB" id="9797806at2"/>
<reference evidence="3 4" key="1">
    <citation type="submission" date="2017-02" db="EMBL/GenBank/DDBJ databases">
        <authorList>
            <person name="Peterson S.W."/>
        </authorList>
    </citation>
    <scope>NUCLEOTIDE SEQUENCE [LARGE SCALE GENOMIC DNA]</scope>
    <source>
        <strain evidence="3 4">ATCC 35992</strain>
    </source>
</reference>
<comment type="catalytic activity">
    <reaction evidence="1">
        <text>N-terminal L-alanyl-[ribosomal protein bS18] + acetyl-CoA = N-terminal N(alpha)-acetyl-L-alanyl-[ribosomal protein bS18] + CoA + H(+)</text>
        <dbReference type="Rhea" id="RHEA:43756"/>
        <dbReference type="Rhea" id="RHEA-COMP:10676"/>
        <dbReference type="Rhea" id="RHEA-COMP:10677"/>
        <dbReference type="ChEBI" id="CHEBI:15378"/>
        <dbReference type="ChEBI" id="CHEBI:57287"/>
        <dbReference type="ChEBI" id="CHEBI:57288"/>
        <dbReference type="ChEBI" id="CHEBI:64718"/>
        <dbReference type="ChEBI" id="CHEBI:83683"/>
        <dbReference type="EC" id="2.3.1.266"/>
    </reaction>
</comment>
<keyword evidence="3" id="KW-0808">Transferase</keyword>
<dbReference type="Pfam" id="PF00583">
    <property type="entry name" value="Acetyltransf_1"/>
    <property type="match status" value="1"/>
</dbReference>
<evidence type="ECO:0000313" key="3">
    <source>
        <dbReference type="EMBL" id="SKA72866.1"/>
    </source>
</evidence>
<dbReference type="InterPro" id="IPR006464">
    <property type="entry name" value="AcTrfase_RimI/Ard1"/>
</dbReference>
<dbReference type="GO" id="GO:0008999">
    <property type="term" value="F:protein-N-terminal-alanine acetyltransferase activity"/>
    <property type="evidence" value="ECO:0007669"/>
    <property type="project" value="UniProtKB-EC"/>
</dbReference>
<dbReference type="Gene3D" id="3.40.630.30">
    <property type="match status" value="1"/>
</dbReference>
<dbReference type="EMBL" id="FUXZ01000025">
    <property type="protein sequence ID" value="SKA72866.1"/>
    <property type="molecule type" value="Genomic_DNA"/>
</dbReference>
<dbReference type="RefSeq" id="WP_078767226.1">
    <property type="nucleotide sequence ID" value="NZ_FUXZ01000025.1"/>
</dbReference>
<dbReference type="CDD" id="cd04301">
    <property type="entry name" value="NAT_SF"/>
    <property type="match status" value="1"/>
</dbReference>
<keyword evidence="4" id="KW-1185">Reference proteome</keyword>
<evidence type="ECO:0000259" key="2">
    <source>
        <dbReference type="PROSITE" id="PS51186"/>
    </source>
</evidence>
<evidence type="ECO:0000313" key="4">
    <source>
        <dbReference type="Proteomes" id="UP000190814"/>
    </source>
</evidence>
<dbReference type="Proteomes" id="UP000190814">
    <property type="component" value="Unassembled WGS sequence"/>
</dbReference>
<dbReference type="PANTHER" id="PTHR43617">
    <property type="entry name" value="L-AMINO ACID N-ACETYLTRANSFERASE"/>
    <property type="match status" value="1"/>
</dbReference>
<comment type="subcellular location">
    <subcellularLocation>
        <location evidence="1">Cytoplasm</location>
    </subcellularLocation>
</comment>
<proteinExistence type="inferred from homology"/>
<dbReference type="InterPro" id="IPR000182">
    <property type="entry name" value="GNAT_dom"/>
</dbReference>
<name>A0A1T4W6K4_9FIRM</name>
<dbReference type="EC" id="2.3.1.266" evidence="1"/>
<sequence length="146" mass="16682">MLIYREIQKKDVPAIARIENISFSTPWTKKGILDFLKQNNSICIVAEEFGKVVGYVGLYYVLDEANITNLAVLPGYKRIGVGENLMRCLMDKVKDLGVRGITLEVRESNEAAINLYSKLGFDSIGIRKRFYEKPVEDAIIMWKFKL</sequence>
<dbReference type="SUPFAM" id="SSF55729">
    <property type="entry name" value="Acyl-CoA N-acyltransferases (Nat)"/>
    <property type="match status" value="1"/>
</dbReference>
<dbReference type="InterPro" id="IPR016181">
    <property type="entry name" value="Acyl_CoA_acyltransferase"/>
</dbReference>
<comment type="similarity">
    <text evidence="1">Belongs to the acetyltransferase family. RimI subfamily.</text>
</comment>
<organism evidence="3 4">
    <name type="scientific">Eubacterium uniforme</name>
    <dbReference type="NCBI Taxonomy" id="39495"/>
    <lineage>
        <taxon>Bacteria</taxon>
        <taxon>Bacillati</taxon>
        <taxon>Bacillota</taxon>
        <taxon>Clostridia</taxon>
        <taxon>Eubacteriales</taxon>
        <taxon>Eubacteriaceae</taxon>
        <taxon>Eubacterium</taxon>
    </lineage>
</organism>
<dbReference type="NCBIfam" id="TIGR01575">
    <property type="entry name" value="rimI"/>
    <property type="match status" value="1"/>
</dbReference>
<keyword evidence="1" id="KW-0963">Cytoplasm</keyword>
<accession>A0A1T4W6K4</accession>
<dbReference type="PANTHER" id="PTHR43617:SF20">
    <property type="entry name" value="N-ALPHA-ACETYLTRANSFERASE RIMI"/>
    <property type="match status" value="1"/>
</dbReference>
<feature type="domain" description="N-acetyltransferase" evidence="2">
    <location>
        <begin position="2"/>
        <end position="146"/>
    </location>
</feature>
<comment type="function">
    <text evidence="1">Acetylates the N-terminal alanine of ribosomal protein bS18.</text>
</comment>
<evidence type="ECO:0000256" key="1">
    <source>
        <dbReference type="RuleBase" id="RU363094"/>
    </source>
</evidence>
<dbReference type="InterPro" id="IPR050276">
    <property type="entry name" value="MshD_Acetyltransferase"/>
</dbReference>
<gene>
    <name evidence="3" type="ORF">SAMN02745111_02422</name>
</gene>
<dbReference type="AlphaFoldDB" id="A0A1T4W6K4"/>
<dbReference type="GO" id="GO:0005737">
    <property type="term" value="C:cytoplasm"/>
    <property type="evidence" value="ECO:0007669"/>
    <property type="project" value="UniProtKB-SubCell"/>
</dbReference>